<protein>
    <recommendedName>
        <fullName evidence="6">Ubiquitin-like 1-activating enzyme E1A</fullName>
    </recommendedName>
</protein>
<proteinExistence type="inferred from homology"/>
<dbReference type="PANTHER" id="PTHR10953:SF162">
    <property type="entry name" value="SUMO-ACTIVATING ENZYME SUBUNIT 1"/>
    <property type="match status" value="1"/>
</dbReference>
<dbReference type="InterPro" id="IPR000011">
    <property type="entry name" value="UBQ/SUMO-activ_enz_E1-like"/>
</dbReference>
<reference evidence="9" key="1">
    <citation type="journal article" date="2010" name="Genome Biol.">
        <title>Genome sequence of the necrotrophic plant pathogen Pythium ultimum reveals original pathogenicity mechanisms and effector repertoire.</title>
        <authorList>
            <person name="Levesque C.A."/>
            <person name="Brouwer H."/>
            <person name="Cano L."/>
            <person name="Hamilton J.P."/>
            <person name="Holt C."/>
            <person name="Huitema E."/>
            <person name="Raffaele S."/>
            <person name="Robideau G.P."/>
            <person name="Thines M."/>
            <person name="Win J."/>
            <person name="Zerillo M.M."/>
            <person name="Beakes G.W."/>
            <person name="Boore J.L."/>
            <person name="Busam D."/>
            <person name="Dumas B."/>
            <person name="Ferriera S."/>
            <person name="Fuerstenberg S.I."/>
            <person name="Gachon C.M."/>
            <person name="Gaulin E."/>
            <person name="Govers F."/>
            <person name="Grenville-Briggs L."/>
            <person name="Horner N."/>
            <person name="Hostetler J."/>
            <person name="Jiang R.H."/>
            <person name="Johnson J."/>
            <person name="Krajaejun T."/>
            <person name="Lin H."/>
            <person name="Meijer H.J."/>
            <person name="Moore B."/>
            <person name="Morris P."/>
            <person name="Phuntmart V."/>
            <person name="Puiu D."/>
            <person name="Shetty J."/>
            <person name="Stajich J.E."/>
            <person name="Tripathy S."/>
            <person name="Wawra S."/>
            <person name="van West P."/>
            <person name="Whitty B.R."/>
            <person name="Coutinho P.M."/>
            <person name="Henrissat B."/>
            <person name="Martin F."/>
            <person name="Thomas P.D."/>
            <person name="Tyler B.M."/>
            <person name="De Vries R.P."/>
            <person name="Kamoun S."/>
            <person name="Yandell M."/>
            <person name="Tisserat N."/>
            <person name="Buell C.R."/>
        </authorList>
    </citation>
    <scope>NUCLEOTIDE SEQUENCE</scope>
    <source>
        <strain evidence="9">DAOM:BR144</strain>
    </source>
</reference>
<evidence type="ECO:0000259" key="7">
    <source>
        <dbReference type="Pfam" id="PF00899"/>
    </source>
</evidence>
<dbReference type="InterPro" id="IPR000594">
    <property type="entry name" value="ThiF_NAD_FAD-bd"/>
</dbReference>
<dbReference type="Gene3D" id="3.40.50.720">
    <property type="entry name" value="NAD(P)-binding Rossmann-like Domain"/>
    <property type="match status" value="1"/>
</dbReference>
<evidence type="ECO:0000313" key="9">
    <source>
        <dbReference type="Proteomes" id="UP000019132"/>
    </source>
</evidence>
<dbReference type="InterPro" id="IPR035985">
    <property type="entry name" value="Ubiquitin-activating_enz"/>
</dbReference>
<evidence type="ECO:0000256" key="5">
    <source>
        <dbReference type="ARBA" id="ARBA00023242"/>
    </source>
</evidence>
<dbReference type="PRINTS" id="PR01849">
    <property type="entry name" value="UBIQUITINACT"/>
</dbReference>
<evidence type="ECO:0000256" key="4">
    <source>
        <dbReference type="ARBA" id="ARBA00022786"/>
    </source>
</evidence>
<name>K3WB00_GLOUD</name>
<dbReference type="PANTHER" id="PTHR10953">
    <property type="entry name" value="UBIQUITIN-ACTIVATING ENZYME E1"/>
    <property type="match status" value="1"/>
</dbReference>
<dbReference type="eggNOG" id="KOG2014">
    <property type="taxonomic scope" value="Eukaryota"/>
</dbReference>
<dbReference type="SUPFAM" id="SSF69572">
    <property type="entry name" value="Activating enzymes of the ubiquitin-like proteins"/>
    <property type="match status" value="1"/>
</dbReference>
<organism evidence="8 9">
    <name type="scientific">Globisporangium ultimum (strain ATCC 200006 / CBS 805.95 / DAOM BR144)</name>
    <name type="common">Pythium ultimum</name>
    <dbReference type="NCBI Taxonomy" id="431595"/>
    <lineage>
        <taxon>Eukaryota</taxon>
        <taxon>Sar</taxon>
        <taxon>Stramenopiles</taxon>
        <taxon>Oomycota</taxon>
        <taxon>Peronosporomycetes</taxon>
        <taxon>Pythiales</taxon>
        <taxon>Pythiaceae</taxon>
        <taxon>Globisporangium</taxon>
    </lineage>
</organism>
<keyword evidence="9" id="KW-1185">Reference proteome</keyword>
<keyword evidence="5" id="KW-0539">Nucleus</keyword>
<evidence type="ECO:0000313" key="8">
    <source>
        <dbReference type="EnsemblProtists" id="PYU1_T002141"/>
    </source>
</evidence>
<comment type="similarity">
    <text evidence="3">Belongs to the ubiquitin-activating E1 family.</text>
</comment>
<evidence type="ECO:0000256" key="1">
    <source>
        <dbReference type="ARBA" id="ARBA00004123"/>
    </source>
</evidence>
<evidence type="ECO:0000256" key="2">
    <source>
        <dbReference type="ARBA" id="ARBA00004718"/>
    </source>
</evidence>
<dbReference type="GO" id="GO:0019948">
    <property type="term" value="F:SUMO activating enzyme activity"/>
    <property type="evidence" value="ECO:0007669"/>
    <property type="project" value="TreeGrafter"/>
</dbReference>
<dbReference type="STRING" id="431595.K3WB00"/>
<sequence>MMDVDAGDSATFSAAEAAVYDRQMRLWGVEAQKRLQNSQVFVSGLSALGSELVKNLVLSGMNVTVHDPLAVTQSVVDTQFFFFEDDLNKNRAEACLEKVKELNPLVNVNCETAPLAELDDAFFHKYTVICLIGADKQAELRLDALCSERGIAFFTACSFGFDGIVFAYLGNHTYRRTPSGTNAPATANDPVTIEFPTLAEANQVKWGTLQSARKRGPQIPRVYVKHQLLHEYKSEKGVNTIGEDFVAFAHAQLEAQGLAMDFFSAEELSSLAEVANVDLVPVCAILAGILGQEIVKAISQKDEPICNYFCFDGATGTVRRIG</sequence>
<accession>K3WB00</accession>
<feature type="domain" description="THIF-type NAD/FAD binding fold" evidence="7">
    <location>
        <begin position="20"/>
        <end position="319"/>
    </location>
</feature>
<dbReference type="InterPro" id="IPR045886">
    <property type="entry name" value="ThiF/MoeB/HesA"/>
</dbReference>
<evidence type="ECO:0000256" key="6">
    <source>
        <dbReference type="ARBA" id="ARBA00044354"/>
    </source>
</evidence>
<dbReference type="EMBL" id="GL376634">
    <property type="status" value="NOT_ANNOTATED_CDS"/>
    <property type="molecule type" value="Genomic_DNA"/>
</dbReference>
<reference evidence="9" key="2">
    <citation type="submission" date="2010-04" db="EMBL/GenBank/DDBJ databases">
        <authorList>
            <person name="Buell R."/>
            <person name="Hamilton J."/>
            <person name="Hostetler J."/>
        </authorList>
    </citation>
    <scope>NUCLEOTIDE SEQUENCE [LARGE SCALE GENOMIC DNA]</scope>
    <source>
        <strain evidence="9">DAOM:BR144</strain>
    </source>
</reference>
<keyword evidence="4" id="KW-0833">Ubl conjugation pathway</keyword>
<dbReference type="EnsemblProtists" id="PYU1_T002141">
    <property type="protein sequence ID" value="PYU1_T002141"/>
    <property type="gene ID" value="PYU1_G002139"/>
</dbReference>
<dbReference type="AlphaFoldDB" id="K3WB00"/>
<dbReference type="InParanoid" id="K3WB00"/>
<comment type="subcellular location">
    <subcellularLocation>
        <location evidence="1">Nucleus</location>
    </subcellularLocation>
</comment>
<dbReference type="GO" id="GO:0016925">
    <property type="term" value="P:protein sumoylation"/>
    <property type="evidence" value="ECO:0007669"/>
    <property type="project" value="TreeGrafter"/>
</dbReference>
<comment type="pathway">
    <text evidence="2">Protein modification; protein sumoylation.</text>
</comment>
<dbReference type="GO" id="GO:0031510">
    <property type="term" value="C:SUMO activating enzyme complex"/>
    <property type="evidence" value="ECO:0007669"/>
    <property type="project" value="TreeGrafter"/>
</dbReference>
<dbReference type="OMA" id="EFFGQFD"/>
<dbReference type="Proteomes" id="UP000019132">
    <property type="component" value="Unassembled WGS sequence"/>
</dbReference>
<dbReference type="Pfam" id="PF00899">
    <property type="entry name" value="ThiF"/>
    <property type="match status" value="1"/>
</dbReference>
<dbReference type="VEuPathDB" id="FungiDB:PYU1_G002139"/>
<dbReference type="FunCoup" id="K3WB00">
    <property type="interactions" value="574"/>
</dbReference>
<dbReference type="GO" id="GO:0005737">
    <property type="term" value="C:cytoplasm"/>
    <property type="evidence" value="ECO:0007669"/>
    <property type="project" value="TreeGrafter"/>
</dbReference>
<evidence type="ECO:0000256" key="3">
    <source>
        <dbReference type="ARBA" id="ARBA00005673"/>
    </source>
</evidence>
<dbReference type="HOGENOM" id="CLU_002556_4_1_1"/>
<reference evidence="8" key="3">
    <citation type="submission" date="2015-02" db="UniProtKB">
        <authorList>
            <consortium name="EnsemblProtists"/>
        </authorList>
    </citation>
    <scope>IDENTIFICATION</scope>
    <source>
        <strain evidence="8">DAOM BR144</strain>
    </source>
</reference>